<dbReference type="InParanoid" id="E9GNJ8"/>
<protein>
    <submittedName>
        <fullName evidence="2">Uncharacterized protein</fullName>
    </submittedName>
</protein>
<dbReference type="EMBL" id="GL732555">
    <property type="protein sequence ID" value="EFX78951.1"/>
    <property type="molecule type" value="Genomic_DNA"/>
</dbReference>
<feature type="region of interest" description="Disordered" evidence="1">
    <location>
        <begin position="1"/>
        <end position="20"/>
    </location>
</feature>
<evidence type="ECO:0000313" key="3">
    <source>
        <dbReference type="Proteomes" id="UP000000305"/>
    </source>
</evidence>
<reference evidence="2 3" key="1">
    <citation type="journal article" date="2011" name="Science">
        <title>The ecoresponsive genome of Daphnia pulex.</title>
        <authorList>
            <person name="Colbourne J.K."/>
            <person name="Pfrender M.E."/>
            <person name="Gilbert D."/>
            <person name="Thomas W.K."/>
            <person name="Tucker A."/>
            <person name="Oakley T.H."/>
            <person name="Tokishita S."/>
            <person name="Aerts A."/>
            <person name="Arnold G.J."/>
            <person name="Basu M.K."/>
            <person name="Bauer D.J."/>
            <person name="Caceres C.E."/>
            <person name="Carmel L."/>
            <person name="Casola C."/>
            <person name="Choi J.H."/>
            <person name="Detter J.C."/>
            <person name="Dong Q."/>
            <person name="Dusheyko S."/>
            <person name="Eads B.D."/>
            <person name="Frohlich T."/>
            <person name="Geiler-Samerotte K.A."/>
            <person name="Gerlach D."/>
            <person name="Hatcher P."/>
            <person name="Jogdeo S."/>
            <person name="Krijgsveld J."/>
            <person name="Kriventseva E.V."/>
            <person name="Kultz D."/>
            <person name="Laforsch C."/>
            <person name="Lindquist E."/>
            <person name="Lopez J."/>
            <person name="Manak J.R."/>
            <person name="Muller J."/>
            <person name="Pangilinan J."/>
            <person name="Patwardhan R.P."/>
            <person name="Pitluck S."/>
            <person name="Pritham E.J."/>
            <person name="Rechtsteiner A."/>
            <person name="Rho M."/>
            <person name="Rogozin I.B."/>
            <person name="Sakarya O."/>
            <person name="Salamov A."/>
            <person name="Schaack S."/>
            <person name="Shapiro H."/>
            <person name="Shiga Y."/>
            <person name="Skalitzky C."/>
            <person name="Smith Z."/>
            <person name="Souvorov A."/>
            <person name="Sung W."/>
            <person name="Tang Z."/>
            <person name="Tsuchiya D."/>
            <person name="Tu H."/>
            <person name="Vos H."/>
            <person name="Wang M."/>
            <person name="Wolf Y.I."/>
            <person name="Yamagata H."/>
            <person name="Yamada T."/>
            <person name="Ye Y."/>
            <person name="Shaw J.R."/>
            <person name="Andrews J."/>
            <person name="Crease T.J."/>
            <person name="Tang H."/>
            <person name="Lucas S.M."/>
            <person name="Robertson H.M."/>
            <person name="Bork P."/>
            <person name="Koonin E.V."/>
            <person name="Zdobnov E.M."/>
            <person name="Grigoriev I.V."/>
            <person name="Lynch M."/>
            <person name="Boore J.L."/>
        </authorList>
    </citation>
    <scope>NUCLEOTIDE SEQUENCE [LARGE SCALE GENOMIC DNA]</scope>
</reference>
<organism evidence="2 3">
    <name type="scientific">Daphnia pulex</name>
    <name type="common">Water flea</name>
    <dbReference type="NCBI Taxonomy" id="6669"/>
    <lineage>
        <taxon>Eukaryota</taxon>
        <taxon>Metazoa</taxon>
        <taxon>Ecdysozoa</taxon>
        <taxon>Arthropoda</taxon>
        <taxon>Crustacea</taxon>
        <taxon>Branchiopoda</taxon>
        <taxon>Diplostraca</taxon>
        <taxon>Cladocera</taxon>
        <taxon>Anomopoda</taxon>
        <taxon>Daphniidae</taxon>
        <taxon>Daphnia</taxon>
    </lineage>
</organism>
<keyword evidence="3" id="KW-1185">Reference proteome</keyword>
<name>E9GNJ8_DAPPU</name>
<dbReference type="PhylomeDB" id="E9GNJ8"/>
<dbReference type="AlphaFoldDB" id="E9GNJ8"/>
<dbReference type="HOGENOM" id="CLU_742404_0_0_1"/>
<evidence type="ECO:0000256" key="1">
    <source>
        <dbReference type="SAM" id="MobiDB-lite"/>
    </source>
</evidence>
<dbReference type="KEGG" id="dpx:DAPPUDRAFT_104856"/>
<accession>E9GNJ8</accession>
<sequence>MYQIEISDSPGHSGGSPRSAGLSDGPFDNLFYFYISISDGNILTVTAPVSSSACLTTSISFNLESKGIPSGEDSKEFERDPTVALLAMAANSGQSRFASTNQLHPHASAEVQQDAIRRLQEEIADNLNSSDLGATVDKFQATFDKNAMLLGCACCGIRAFQMGSLKFEEIHIRNLALLRLTDAQTTFIEYTSALSAMHQCLPCECSQRNVLMSIEKFERHFIFSVKSRNRFRESGETGTYIIPCGRELIIAQSRLYVSIVKLIGTQSSERQSPNKGHILNSLYQNVEIVETTAMHDALNRISSDLIENAKIVDNEAEILVDRLTTPEGATDVPVEEIDQDFNESFLTRSIPVSLDKTEPVRAAFRGLKTAKFS</sequence>
<proteinExistence type="predicted"/>
<dbReference type="Proteomes" id="UP000000305">
    <property type="component" value="Unassembled WGS sequence"/>
</dbReference>
<evidence type="ECO:0000313" key="2">
    <source>
        <dbReference type="EMBL" id="EFX78951.1"/>
    </source>
</evidence>
<gene>
    <name evidence="2" type="ORF">DAPPUDRAFT_104856</name>
</gene>